<dbReference type="Proteomes" id="UP000630936">
    <property type="component" value="Unassembled WGS sequence"/>
</dbReference>
<dbReference type="InterPro" id="IPR050204">
    <property type="entry name" value="AraC_XylS_family_regulators"/>
</dbReference>
<dbReference type="GO" id="GO:0043565">
    <property type="term" value="F:sequence-specific DNA binding"/>
    <property type="evidence" value="ECO:0007669"/>
    <property type="project" value="InterPro"/>
</dbReference>
<dbReference type="EMBL" id="BMWG01000020">
    <property type="protein sequence ID" value="GGZ51254.1"/>
    <property type="molecule type" value="Genomic_DNA"/>
</dbReference>
<keyword evidence="6" id="KW-1185">Reference proteome</keyword>
<dbReference type="Pfam" id="PF14525">
    <property type="entry name" value="AraC_binding_2"/>
    <property type="match status" value="1"/>
</dbReference>
<dbReference type="SUPFAM" id="SSF46689">
    <property type="entry name" value="Homeodomain-like"/>
    <property type="match status" value="1"/>
</dbReference>
<dbReference type="SMART" id="SM00342">
    <property type="entry name" value="HTH_ARAC"/>
    <property type="match status" value="1"/>
</dbReference>
<reference evidence="5" key="1">
    <citation type="journal article" date="2014" name="Int. J. Syst. Evol. Microbiol.">
        <title>Complete genome sequence of Corynebacterium casei LMG S-19264T (=DSM 44701T), isolated from a smear-ripened cheese.</title>
        <authorList>
            <consortium name="US DOE Joint Genome Institute (JGI-PGF)"/>
            <person name="Walter F."/>
            <person name="Albersmeier A."/>
            <person name="Kalinowski J."/>
            <person name="Ruckert C."/>
        </authorList>
    </citation>
    <scope>NUCLEOTIDE SEQUENCE</scope>
    <source>
        <strain evidence="5">JCM 4988</strain>
    </source>
</reference>
<dbReference type="PROSITE" id="PS01124">
    <property type="entry name" value="HTH_ARAC_FAMILY_2"/>
    <property type="match status" value="1"/>
</dbReference>
<name>A0A918QJ71_9ACTN</name>
<dbReference type="PANTHER" id="PTHR46796">
    <property type="entry name" value="HTH-TYPE TRANSCRIPTIONAL ACTIVATOR RHAS-RELATED"/>
    <property type="match status" value="1"/>
</dbReference>
<evidence type="ECO:0000313" key="5">
    <source>
        <dbReference type="EMBL" id="GGZ51254.1"/>
    </source>
</evidence>
<keyword evidence="2" id="KW-0238">DNA-binding</keyword>
<proteinExistence type="predicted"/>
<keyword evidence="1" id="KW-0805">Transcription regulation</keyword>
<keyword evidence="3" id="KW-0804">Transcription</keyword>
<evidence type="ECO:0000256" key="1">
    <source>
        <dbReference type="ARBA" id="ARBA00023015"/>
    </source>
</evidence>
<dbReference type="Pfam" id="PF12833">
    <property type="entry name" value="HTH_18"/>
    <property type="match status" value="1"/>
</dbReference>
<dbReference type="GO" id="GO:0003700">
    <property type="term" value="F:DNA-binding transcription factor activity"/>
    <property type="evidence" value="ECO:0007669"/>
    <property type="project" value="InterPro"/>
</dbReference>
<evidence type="ECO:0000256" key="3">
    <source>
        <dbReference type="ARBA" id="ARBA00023163"/>
    </source>
</evidence>
<evidence type="ECO:0000313" key="6">
    <source>
        <dbReference type="Proteomes" id="UP000630936"/>
    </source>
</evidence>
<accession>A0A918QJ71</accession>
<dbReference type="AlphaFoldDB" id="A0A918QJ71"/>
<dbReference type="PANTHER" id="PTHR46796:SF6">
    <property type="entry name" value="ARAC SUBFAMILY"/>
    <property type="match status" value="1"/>
</dbReference>
<dbReference type="InterPro" id="IPR018060">
    <property type="entry name" value="HTH_AraC"/>
</dbReference>
<gene>
    <name evidence="5" type="ORF">GCM10010387_52040</name>
</gene>
<dbReference type="Gene3D" id="1.10.10.60">
    <property type="entry name" value="Homeodomain-like"/>
    <property type="match status" value="1"/>
</dbReference>
<evidence type="ECO:0000259" key="4">
    <source>
        <dbReference type="PROSITE" id="PS01124"/>
    </source>
</evidence>
<dbReference type="InterPro" id="IPR009057">
    <property type="entry name" value="Homeodomain-like_sf"/>
</dbReference>
<protein>
    <recommendedName>
        <fullName evidence="4">HTH araC/xylS-type domain-containing protein</fullName>
    </recommendedName>
</protein>
<reference evidence="5" key="2">
    <citation type="submission" date="2020-09" db="EMBL/GenBank/DDBJ databases">
        <authorList>
            <person name="Sun Q."/>
            <person name="Ohkuma M."/>
        </authorList>
    </citation>
    <scope>NUCLEOTIDE SEQUENCE</scope>
    <source>
        <strain evidence="5">JCM 4988</strain>
    </source>
</reference>
<dbReference type="InterPro" id="IPR035418">
    <property type="entry name" value="AraC-bd_2"/>
</dbReference>
<comment type="caution">
    <text evidence="5">The sequence shown here is derived from an EMBL/GenBank/DDBJ whole genome shotgun (WGS) entry which is preliminary data.</text>
</comment>
<evidence type="ECO:0000256" key="2">
    <source>
        <dbReference type="ARBA" id="ARBA00023125"/>
    </source>
</evidence>
<feature type="domain" description="HTH araC/xylS-type" evidence="4">
    <location>
        <begin position="209"/>
        <end position="317"/>
    </location>
</feature>
<organism evidence="5 6">
    <name type="scientific">Streptomyces inusitatus</name>
    <dbReference type="NCBI Taxonomy" id="68221"/>
    <lineage>
        <taxon>Bacteria</taxon>
        <taxon>Bacillati</taxon>
        <taxon>Actinomycetota</taxon>
        <taxon>Actinomycetes</taxon>
        <taxon>Kitasatosporales</taxon>
        <taxon>Streptomycetaceae</taxon>
        <taxon>Streptomyces</taxon>
    </lineage>
</organism>
<sequence>MLSTRTVPLHKSLDHWHETVLAQLVGMDLVTDDGTCDAEMRVDRLGALRITTVECGPGTAHRSPERIARGDGREVFAAVLASGRAHAEQDGRTLEMRPGDVAFFETARPFRTHFPYRFRLDVFAVSRDRLGLSEAELHRITARPLRPERGPAALLSPFLARLANSPQTYRQPIAGQLADSAVDLLSAVAAWRLGGRAEEPPGAERVLLLRVRRFIRWHLASPDLTPGTVARAHGISVRYLHRLFQAEGTSMGRWIRELRLQECRRELAAAALGPGATPDARTTLGAVARRWGFTGAAHFTRAFRREYGMSPTAWLRGERVRYSFPGPR</sequence>